<dbReference type="AlphaFoldDB" id="A0A5R8MEL4"/>
<dbReference type="OrthoDB" id="9791827at2"/>
<dbReference type="Proteomes" id="UP000306973">
    <property type="component" value="Unassembled WGS sequence"/>
</dbReference>
<proteinExistence type="predicted"/>
<dbReference type="RefSeq" id="WP_138181895.1">
    <property type="nucleotide sequence ID" value="NZ_VBUI01000019.1"/>
</dbReference>
<organism evidence="1 2">
    <name type="scientific">Halomonas urmiana</name>
    <dbReference type="NCBI Taxonomy" id="490901"/>
    <lineage>
        <taxon>Bacteria</taxon>
        <taxon>Pseudomonadati</taxon>
        <taxon>Pseudomonadota</taxon>
        <taxon>Gammaproteobacteria</taxon>
        <taxon>Oceanospirillales</taxon>
        <taxon>Halomonadaceae</taxon>
        <taxon>Halomonas</taxon>
    </lineage>
</organism>
<evidence type="ECO:0000313" key="1">
    <source>
        <dbReference type="EMBL" id="TLF48579.1"/>
    </source>
</evidence>
<comment type="caution">
    <text evidence="1">The sequence shown here is derived from an EMBL/GenBank/DDBJ whole genome shotgun (WGS) entry which is preliminary data.</text>
</comment>
<dbReference type="InterPro" id="IPR029465">
    <property type="entry name" value="ATPgrasp_TupA"/>
</dbReference>
<keyword evidence="2" id="KW-1185">Reference proteome</keyword>
<evidence type="ECO:0000313" key="2">
    <source>
        <dbReference type="Proteomes" id="UP000306973"/>
    </source>
</evidence>
<protein>
    <submittedName>
        <fullName evidence="1">Glycosyltransferase</fullName>
    </submittedName>
</protein>
<sequence>MTTVPRKLYDLLPTGVQDHIKFISRLHYLPNFKQPSTYNEKINFRKRHYASELFVLCSDKVKVKEYVAEKLGDEIVIDTLYVGESLAPEQLRSLIEEQGAVVVKPNHNSGAVFILERDASDAQLREACDTVTAQLRKDYGTTKREPWYSDIAPRLLVERKLPVKPGEAALDYKFHVFQQGKGQAPVVILHVDFDRFTNHSRSYFTEALEWLPFSVKYPSIYQRIERPENYATMLEIARTLAEPFSYVRVDLYNLQGRIFFGEMTFAHESGFGVFTSRAYDLWMGNLWKGDPRY</sequence>
<dbReference type="Pfam" id="PF14305">
    <property type="entry name" value="ATPgrasp_TupA"/>
    <property type="match status" value="1"/>
</dbReference>
<accession>A0A5R8MEL4</accession>
<reference evidence="1 2" key="1">
    <citation type="journal article" date="2007" name="Int. J. Syst. Evol. Microbiol.">
        <title>Halomonas saccharevitans sp. nov., Halomonas arcis sp. nov. and Halomonas subterranea sp. nov., halophilic bacteria isolated from hypersaline environments of China.</title>
        <authorList>
            <person name="Xu X.W."/>
            <person name="Wu Y.H."/>
            <person name="Zhou Z."/>
            <person name="Wang C.S."/>
            <person name="Zhou Y.G."/>
            <person name="Zhang H.B."/>
            <person name="Wang Y."/>
            <person name="Wu M."/>
        </authorList>
    </citation>
    <scope>NUCLEOTIDE SEQUENCE [LARGE SCALE GENOMIC DNA]</scope>
    <source>
        <strain evidence="1 2">TBZ3</strain>
    </source>
</reference>
<dbReference type="EMBL" id="VBUI01000019">
    <property type="protein sequence ID" value="TLF48579.1"/>
    <property type="molecule type" value="Genomic_DNA"/>
</dbReference>
<keyword evidence="1" id="KW-0808">Transferase</keyword>
<name>A0A5R8MEL4_9GAMM</name>
<dbReference type="GO" id="GO:0016740">
    <property type="term" value="F:transferase activity"/>
    <property type="evidence" value="ECO:0007669"/>
    <property type="project" value="UniProtKB-KW"/>
</dbReference>
<gene>
    <name evidence="1" type="ORF">FEI13_12710</name>
</gene>